<reference evidence="4" key="1">
    <citation type="journal article" date="2011" name="J. Bacteriol.">
        <title>Genome sequences of eight morphologically diverse alphaproteobacteria.</title>
        <authorList>
            <consortium name="US DOE Joint Genome Institute"/>
            <person name="Brown P.J."/>
            <person name="Kysela D.T."/>
            <person name="Buechlein A."/>
            <person name="Hemmerich C."/>
            <person name="Brun Y.V."/>
        </authorList>
    </citation>
    <scope>NUCLEOTIDE SEQUENCE [LARGE SCALE GENOMIC DNA]</scope>
    <source>
        <strain evidence="4">ATCC 17100 / ATH 3.1.1 / DSM 162 / LMG 4299</strain>
    </source>
</reference>
<dbReference type="Gene3D" id="1.10.287.1490">
    <property type="match status" value="1"/>
</dbReference>
<feature type="coiled-coil region" evidence="1">
    <location>
        <begin position="145"/>
        <end position="228"/>
    </location>
</feature>
<organism evidence="3 4">
    <name type="scientific">Rhodomicrobium vannielii (strain ATCC 17100 / DSM 162 / LMG 4299 / NCIMB 10020 / ATH 3.1.1)</name>
    <dbReference type="NCBI Taxonomy" id="648757"/>
    <lineage>
        <taxon>Bacteria</taxon>
        <taxon>Pseudomonadati</taxon>
        <taxon>Pseudomonadota</taxon>
        <taxon>Alphaproteobacteria</taxon>
        <taxon>Hyphomicrobiales</taxon>
        <taxon>Hyphomicrobiaceae</taxon>
        <taxon>Rhodomicrobium</taxon>
    </lineage>
</organism>
<dbReference type="STRING" id="648757.Rvan_0922"/>
<dbReference type="OrthoDB" id="7826912at2"/>
<evidence type="ECO:0000256" key="2">
    <source>
        <dbReference type="SAM" id="MobiDB-lite"/>
    </source>
</evidence>
<dbReference type="KEGG" id="rva:Rvan_0922"/>
<dbReference type="RefSeq" id="WP_013418602.1">
    <property type="nucleotide sequence ID" value="NC_014664.1"/>
</dbReference>
<dbReference type="Proteomes" id="UP000001399">
    <property type="component" value="Chromosome"/>
</dbReference>
<protein>
    <submittedName>
        <fullName evidence="3">Uncharacterized protein</fullName>
    </submittedName>
</protein>
<evidence type="ECO:0000313" key="4">
    <source>
        <dbReference type="Proteomes" id="UP000001399"/>
    </source>
</evidence>
<feature type="region of interest" description="Disordered" evidence="2">
    <location>
        <begin position="490"/>
        <end position="514"/>
    </location>
</feature>
<feature type="compositionally biased region" description="Polar residues" evidence="2">
    <location>
        <begin position="393"/>
        <end position="411"/>
    </location>
</feature>
<accession>E3I2B4</accession>
<dbReference type="eggNOG" id="COG0419">
    <property type="taxonomic scope" value="Bacteria"/>
</dbReference>
<feature type="coiled-coil region" evidence="1">
    <location>
        <begin position="57"/>
        <end position="105"/>
    </location>
</feature>
<dbReference type="AlphaFoldDB" id="E3I2B4"/>
<feature type="region of interest" description="Disordered" evidence="2">
    <location>
        <begin position="304"/>
        <end position="446"/>
    </location>
</feature>
<keyword evidence="1" id="KW-0175">Coiled coil</keyword>
<sequence>MIQAAMLIALGFLIASLIGVLLAPSLWARATRLSRKKLESSLPLTLSEIQAAQDQLRASYAVRMRRLETALASAKQKAANQLVDNSRLQMDIAGLKDRIAEIDLQLSERRNAATVLEQQITKRFPELDGEITRAKAELQERGYELQDVTNRLARREEELDAAKREAASYQEELGRMREVLERSSGADKGGRRLRRASQWTLDDYKAEYDRLNIELSRLRQQLAQLQDRDSQQVGVIKGELQKLAELIMISAQPRPAPQPTPPEPQVRRAAILTEQRRHGAHARPKPLPQGQPASLTARLRLNGEAASGASQPAPSFAVPSSNPPVLAPVATTRDEGAEPVQGAKSPNAAGPDERVLNGAAQHETSQPGSAAADRENQALGVRSDTPGDAASPPSETTSRSSLLKGVTTTDEATGEAGMQADRGEAPAGQAAAEIPPKPDTEASTSASLPAIQEERKHGKALAGIEFDNAALTLAAIAAVNGGARPLAAKAEDPASPVADDVEFVGPPFRTSDKTGARTLVERMRAASEEPAEAKD</sequence>
<evidence type="ECO:0000256" key="1">
    <source>
        <dbReference type="SAM" id="Coils"/>
    </source>
</evidence>
<dbReference type="EMBL" id="CP002292">
    <property type="protein sequence ID" value="ADP70198.1"/>
    <property type="molecule type" value="Genomic_DNA"/>
</dbReference>
<proteinExistence type="predicted"/>
<gene>
    <name evidence="3" type="ordered locus">Rvan_0922</name>
</gene>
<name>E3I2B4_RHOVT</name>
<evidence type="ECO:0000313" key="3">
    <source>
        <dbReference type="EMBL" id="ADP70198.1"/>
    </source>
</evidence>
<keyword evidence="4" id="KW-1185">Reference proteome</keyword>
<dbReference type="HOGENOM" id="CLU_508866_0_0_5"/>